<evidence type="ECO:0000313" key="1">
    <source>
        <dbReference type="EMBL" id="MDG0793873.1"/>
    </source>
</evidence>
<accession>A0A9X4KKT7</accession>
<dbReference type="Gene3D" id="2.70.98.60">
    <property type="entry name" value="alpha-galactosidase from lactobacil brevis"/>
    <property type="match status" value="1"/>
</dbReference>
<name>A0A9X4KKT7_9BACL</name>
<organism evidence="1 2">
    <name type="scientific">Cohnella ginsengisoli</name>
    <dbReference type="NCBI Taxonomy" id="425004"/>
    <lineage>
        <taxon>Bacteria</taxon>
        <taxon>Bacillati</taxon>
        <taxon>Bacillota</taxon>
        <taxon>Bacilli</taxon>
        <taxon>Bacillales</taxon>
        <taxon>Paenibacillaceae</taxon>
        <taxon>Cohnella</taxon>
    </lineage>
</organism>
<comment type="caution">
    <text evidence="1">The sequence shown here is derived from an EMBL/GenBank/DDBJ whole genome shotgun (WGS) entry which is preliminary data.</text>
</comment>
<gene>
    <name evidence="1" type="ORF">OMP38_25900</name>
</gene>
<dbReference type="Proteomes" id="UP001153387">
    <property type="component" value="Unassembled WGS sequence"/>
</dbReference>
<proteinExistence type="predicted"/>
<sequence length="192" mass="21690">MDGRLLFAGFQDNGTTIYDYNDFKDKPSFDLTIDGESLYYGWRFSDFASDRDELGNTTGTLMLKHAWKPIQLKVITSCCGFGFFSRSMEIVNLSEETAIGLTNVTPLKGCLWSITDNVADNLRDDTVAPYSVGRFKDLYWANEGNFAWQDVPVNTGIFFNSTFGMSGHGSPFFYSAQQYQRRLLRVPDGLVL</sequence>
<dbReference type="AlphaFoldDB" id="A0A9X4KKT7"/>
<keyword evidence="2" id="KW-1185">Reference proteome</keyword>
<evidence type="ECO:0000313" key="2">
    <source>
        <dbReference type="Proteomes" id="UP001153387"/>
    </source>
</evidence>
<dbReference type="InterPro" id="IPR038417">
    <property type="entry name" value="Alpga-gal_N_sf"/>
</dbReference>
<reference evidence="1 2" key="1">
    <citation type="submission" date="2022-10" db="EMBL/GenBank/DDBJ databases">
        <title>Comparative genomic analysis of Cohnella hashimotonis sp. nov., isolated from the International Space Station.</title>
        <authorList>
            <person name="Simpson A."/>
            <person name="Venkateswaran K."/>
        </authorList>
    </citation>
    <scope>NUCLEOTIDE SEQUENCE [LARGE SCALE GENOMIC DNA]</scope>
    <source>
        <strain evidence="1 2">DSM 18997</strain>
    </source>
</reference>
<protein>
    <submittedName>
        <fullName evidence="1">Uncharacterized protein</fullName>
    </submittedName>
</protein>
<dbReference type="EMBL" id="JAPDHZ010000004">
    <property type="protein sequence ID" value="MDG0793873.1"/>
    <property type="molecule type" value="Genomic_DNA"/>
</dbReference>